<dbReference type="CDD" id="cd02440">
    <property type="entry name" value="AdoMet_MTases"/>
    <property type="match status" value="1"/>
</dbReference>
<dbReference type="AlphaFoldDB" id="A0A2W5U702"/>
<reference evidence="6 7" key="1">
    <citation type="submission" date="2017-08" db="EMBL/GenBank/DDBJ databases">
        <title>Infants hospitalized years apart are colonized by the same room-sourced microbial strains.</title>
        <authorList>
            <person name="Brooks B."/>
            <person name="Olm M.R."/>
            <person name="Firek B.A."/>
            <person name="Baker R."/>
            <person name="Thomas B.C."/>
            <person name="Morowitz M.J."/>
            <person name="Banfield J.F."/>
        </authorList>
    </citation>
    <scope>NUCLEOTIDE SEQUENCE [LARGE SCALE GENOMIC DNA]</scope>
    <source>
        <strain evidence="6">S2_003_000_R2_11</strain>
    </source>
</reference>
<keyword evidence="2 3" id="KW-0949">S-adenosyl-L-methionine</keyword>
<dbReference type="NCBIfam" id="TIGR00740">
    <property type="entry name" value="carboxy-S-adenosyl-L-methionine synthase CmoA"/>
    <property type="match status" value="1"/>
</dbReference>
<dbReference type="GO" id="GO:0002098">
    <property type="term" value="P:tRNA wobble uridine modification"/>
    <property type="evidence" value="ECO:0007669"/>
    <property type="project" value="InterPro"/>
</dbReference>
<dbReference type="EMBL" id="QFQS01000001">
    <property type="protein sequence ID" value="PZQ99223.1"/>
    <property type="molecule type" value="Genomic_DNA"/>
</dbReference>
<evidence type="ECO:0000256" key="3">
    <source>
        <dbReference type="HAMAP-Rule" id="MF_01589"/>
    </source>
</evidence>
<feature type="binding site" evidence="3">
    <location>
        <begin position="105"/>
        <end position="106"/>
    </location>
    <ligand>
        <name>S-adenosyl-L-methionine</name>
        <dbReference type="ChEBI" id="CHEBI:59789"/>
    </ligand>
</feature>
<proteinExistence type="inferred from homology"/>
<organism evidence="6 7">
    <name type="scientific">Cereibacter sphaeroides</name>
    <name type="common">Rhodobacter sphaeroides</name>
    <dbReference type="NCBI Taxonomy" id="1063"/>
    <lineage>
        <taxon>Bacteria</taxon>
        <taxon>Pseudomonadati</taxon>
        <taxon>Pseudomonadota</taxon>
        <taxon>Alphaproteobacteria</taxon>
        <taxon>Rhodobacterales</taxon>
        <taxon>Paracoccaceae</taxon>
        <taxon>Cereibacter</taxon>
    </lineage>
</organism>
<comment type="function">
    <text evidence="3">Catalyzes the conversion of S-adenosyl-L-methionine (SAM) to carboxy-S-adenosyl-L-methionine (Cx-SAM).</text>
</comment>
<dbReference type="HAMAP" id="MF_01589">
    <property type="entry name" value="Cx_SAM_synthase"/>
    <property type="match status" value="1"/>
</dbReference>
<dbReference type="Pfam" id="PF13649">
    <property type="entry name" value="Methyltransf_25"/>
    <property type="match status" value="1"/>
</dbReference>
<feature type="domain" description="Methyltransferase" evidence="5">
    <location>
        <begin position="55"/>
        <end position="146"/>
    </location>
</feature>
<comment type="subunit">
    <text evidence="3">Homodimer.</text>
</comment>
<evidence type="ECO:0000256" key="4">
    <source>
        <dbReference type="PIRSR" id="PIRSR006325-1"/>
    </source>
</evidence>
<feature type="binding site" evidence="3 4">
    <location>
        <begin position="59"/>
        <end position="61"/>
    </location>
    <ligand>
        <name>S-adenosyl-L-methionine</name>
        <dbReference type="ChEBI" id="CHEBI:59789"/>
    </ligand>
</feature>
<accession>A0A2W5U702</accession>
<dbReference type="InterPro" id="IPR041698">
    <property type="entry name" value="Methyltransf_25"/>
</dbReference>
<gene>
    <name evidence="3 6" type="primary">cmoA</name>
    <name evidence="6" type="ORF">DI533_00505</name>
</gene>
<comment type="catalytic activity">
    <reaction evidence="3">
        <text>prephenate + S-adenosyl-L-methionine = carboxy-S-adenosyl-L-methionine + 3-phenylpyruvate + H2O</text>
        <dbReference type="Rhea" id="RHEA:51692"/>
        <dbReference type="ChEBI" id="CHEBI:15377"/>
        <dbReference type="ChEBI" id="CHEBI:18005"/>
        <dbReference type="ChEBI" id="CHEBI:29934"/>
        <dbReference type="ChEBI" id="CHEBI:59789"/>
        <dbReference type="ChEBI" id="CHEBI:134278"/>
    </reaction>
</comment>
<evidence type="ECO:0000313" key="7">
    <source>
        <dbReference type="Proteomes" id="UP000248975"/>
    </source>
</evidence>
<dbReference type="Proteomes" id="UP000248975">
    <property type="component" value="Unassembled WGS sequence"/>
</dbReference>
<comment type="caution">
    <text evidence="6">The sequence shown here is derived from an EMBL/GenBank/DDBJ whole genome shotgun (WGS) entry which is preliminary data.</text>
</comment>
<evidence type="ECO:0000256" key="1">
    <source>
        <dbReference type="ARBA" id="ARBA00022679"/>
    </source>
</evidence>
<dbReference type="EC" id="2.1.3.-" evidence="3"/>
<comment type="caution">
    <text evidence="3">Lacks conserved residue(s) required for the propagation of feature annotation.</text>
</comment>
<evidence type="ECO:0000259" key="5">
    <source>
        <dbReference type="Pfam" id="PF13649"/>
    </source>
</evidence>
<evidence type="ECO:0000256" key="2">
    <source>
        <dbReference type="ARBA" id="ARBA00022691"/>
    </source>
</evidence>
<dbReference type="GO" id="GO:0016743">
    <property type="term" value="F:carboxyl- or carbamoyltransferase activity"/>
    <property type="evidence" value="ECO:0007669"/>
    <property type="project" value="UniProtKB-UniRule"/>
</dbReference>
<evidence type="ECO:0000313" key="6">
    <source>
        <dbReference type="EMBL" id="PZQ99223.1"/>
    </source>
</evidence>
<keyword evidence="1 3" id="KW-0808">Transferase</keyword>
<dbReference type="GO" id="GO:1904047">
    <property type="term" value="F:S-adenosyl-L-methionine binding"/>
    <property type="evidence" value="ECO:0007669"/>
    <property type="project" value="UniProtKB-UniRule"/>
</dbReference>
<dbReference type="PIRSF" id="PIRSF006325">
    <property type="entry name" value="MeTrfase_bac"/>
    <property type="match status" value="1"/>
</dbReference>
<name>A0A2W5U702_CERSP</name>
<dbReference type="InterPro" id="IPR005271">
    <property type="entry name" value="CmoA"/>
</dbReference>
<dbReference type="InterPro" id="IPR029063">
    <property type="entry name" value="SAM-dependent_MTases_sf"/>
</dbReference>
<sequence>MTRDTVFARRQSFAFDGQVAEAFDDMVSRSVPLYAEMQRMVVDLAAAFAMPGSRVYDLGCSTGTTLAALEDALPETVGLVGIDQSAPMVEIARARARRSNIQMGDLASVNLTDASVVLLILTLQFVRPALRPAIVQRILDGLKPGGALVLVEKVVSPCQKLDQTFIDLYHDHKRRQGYSEAEIENKRRALENVLIPYRLEENLALLSGFAHVETFFRWHNFAGIVAVKADA</sequence>
<dbReference type="Gene3D" id="3.40.50.150">
    <property type="entry name" value="Vaccinia Virus protein VP39"/>
    <property type="match status" value="1"/>
</dbReference>
<dbReference type="PANTHER" id="PTHR43861">
    <property type="entry name" value="TRANS-ACONITATE 2-METHYLTRANSFERASE-RELATED"/>
    <property type="match status" value="1"/>
</dbReference>
<feature type="binding site" evidence="3 4">
    <location>
        <position position="34"/>
    </location>
    <ligand>
        <name>S-adenosyl-L-methionine</name>
        <dbReference type="ChEBI" id="CHEBI:59789"/>
    </ligand>
</feature>
<comment type="similarity">
    <text evidence="3">Belongs to the class I-like SAM-binding methyltransferase superfamily. Cx-SAM synthase family.</text>
</comment>
<dbReference type="PANTHER" id="PTHR43861:SF2">
    <property type="entry name" value="CARBOXY-S-ADENOSYL-L-METHIONINE SYNTHASE"/>
    <property type="match status" value="1"/>
</dbReference>
<feature type="binding site" evidence="3">
    <location>
        <position position="187"/>
    </location>
    <ligand>
        <name>S-adenosyl-L-methionine</name>
        <dbReference type="ChEBI" id="CHEBI:59789"/>
    </ligand>
</feature>
<protein>
    <recommendedName>
        <fullName evidence="3">Carboxy-S-adenosyl-L-methionine synthase</fullName>
        <shortName evidence="3">Cx-SAM synthase</shortName>
        <ecNumber evidence="3">2.1.3.-</ecNumber>
    </recommendedName>
</protein>
<dbReference type="SUPFAM" id="SSF53335">
    <property type="entry name" value="S-adenosyl-L-methionine-dependent methyltransferases"/>
    <property type="match status" value="1"/>
</dbReference>